<dbReference type="Gene3D" id="1.10.3730.10">
    <property type="entry name" value="ProC C-terminal domain-like"/>
    <property type="match status" value="1"/>
</dbReference>
<feature type="domain" description="Pyrroline-5-carboxylate reductase catalytic N-terminal" evidence="5">
    <location>
        <begin position="6"/>
        <end position="97"/>
    </location>
</feature>
<evidence type="ECO:0000259" key="5">
    <source>
        <dbReference type="Pfam" id="PF03807"/>
    </source>
</evidence>
<dbReference type="InterPro" id="IPR000304">
    <property type="entry name" value="Pyrroline-COOH_reductase"/>
</dbReference>
<keyword evidence="2" id="KW-0028">Amino-acid biosynthesis</keyword>
<sequence>MSTNNVLIIGAGRMAQAIVKGLKKSHDQQITIANKTNKERLEKVANTYQLKTTNDWRTSLSEYDLIVLAIPKEEHDHILESMYPKIDQQFVVTVAAGVDVSYLEERLPEGTPAAWIMPNTAASIAESMTLYAPGRFVGDSQQERIETLLSNIGSYQTLTEDQVHLLTPITGSAPAFIHRMAEVLIEKAKTSGVSEDVATELVAQMIKGSAEMLRSDDRKPEELINEVASPGGVTEAAMTVFDDYHFDQMMDSVIKACYKRADQ</sequence>
<dbReference type="InterPro" id="IPR029036">
    <property type="entry name" value="P5CR_dimer"/>
</dbReference>
<dbReference type="GO" id="GO:0004735">
    <property type="term" value="F:pyrroline-5-carboxylate reductase activity"/>
    <property type="evidence" value="ECO:0007669"/>
    <property type="project" value="UniProtKB-UniRule"/>
</dbReference>
<dbReference type="GO" id="GO:0055129">
    <property type="term" value="P:L-proline biosynthetic process"/>
    <property type="evidence" value="ECO:0007669"/>
    <property type="project" value="UniProtKB-UniRule"/>
</dbReference>
<dbReference type="InterPro" id="IPR036291">
    <property type="entry name" value="NAD(P)-bd_dom_sf"/>
</dbReference>
<dbReference type="SUPFAM" id="SSF48179">
    <property type="entry name" value="6-phosphogluconate dehydrogenase C-terminal domain-like"/>
    <property type="match status" value="1"/>
</dbReference>
<evidence type="ECO:0000313" key="8">
    <source>
        <dbReference type="Proteomes" id="UP000242949"/>
    </source>
</evidence>
<reference evidence="8" key="1">
    <citation type="submission" date="2016-09" db="EMBL/GenBank/DDBJ databases">
        <authorList>
            <person name="Varghese N."/>
            <person name="Submissions S."/>
        </authorList>
    </citation>
    <scope>NUCLEOTIDE SEQUENCE [LARGE SCALE GENOMIC DNA]</scope>
    <source>
        <strain evidence="8">S5</strain>
    </source>
</reference>
<dbReference type="Pfam" id="PF03807">
    <property type="entry name" value="F420_oxidored"/>
    <property type="match status" value="1"/>
</dbReference>
<comment type="catalytic activity">
    <reaction evidence="2">
        <text>L-proline + NADP(+) = (S)-1-pyrroline-5-carboxylate + NADPH + 2 H(+)</text>
        <dbReference type="Rhea" id="RHEA:14109"/>
        <dbReference type="ChEBI" id="CHEBI:15378"/>
        <dbReference type="ChEBI" id="CHEBI:17388"/>
        <dbReference type="ChEBI" id="CHEBI:57783"/>
        <dbReference type="ChEBI" id="CHEBI:58349"/>
        <dbReference type="ChEBI" id="CHEBI:60039"/>
        <dbReference type="EC" id="1.5.1.2"/>
    </reaction>
</comment>
<evidence type="ECO:0000256" key="1">
    <source>
        <dbReference type="ARBA" id="ARBA00005525"/>
    </source>
</evidence>
<dbReference type="Proteomes" id="UP000242949">
    <property type="component" value="Unassembled WGS sequence"/>
</dbReference>
<comment type="similarity">
    <text evidence="1 2">Belongs to the pyrroline-5-carboxylate reductase family.</text>
</comment>
<comment type="subcellular location">
    <subcellularLocation>
        <location evidence="2">Cytoplasm</location>
    </subcellularLocation>
</comment>
<accession>A0A1G6JL05</accession>
<keyword evidence="8" id="KW-1185">Reference proteome</keyword>
<keyword evidence="2" id="KW-0560">Oxidoreductase</keyword>
<keyword evidence="2" id="KW-0641">Proline biosynthesis</keyword>
<dbReference type="AlphaFoldDB" id="A0A1G6JL05"/>
<comment type="function">
    <text evidence="2">Catalyzes the reduction of 1-pyrroline-5-carboxylate (PCA) to L-proline.</text>
</comment>
<proteinExistence type="inferred from homology"/>
<keyword evidence="2 4" id="KW-0521">NADP</keyword>
<evidence type="ECO:0000256" key="2">
    <source>
        <dbReference type="HAMAP-Rule" id="MF_01925"/>
    </source>
</evidence>
<dbReference type="Gene3D" id="3.40.50.720">
    <property type="entry name" value="NAD(P)-binding Rossmann-like Domain"/>
    <property type="match status" value="1"/>
</dbReference>
<evidence type="ECO:0000313" key="7">
    <source>
        <dbReference type="EMBL" id="SDC19429.1"/>
    </source>
</evidence>
<dbReference type="Pfam" id="PF14748">
    <property type="entry name" value="P5CR_dimer"/>
    <property type="match status" value="1"/>
</dbReference>
<feature type="binding site" evidence="4">
    <location>
        <begin position="9"/>
        <end position="14"/>
    </location>
    <ligand>
        <name>NADP(+)</name>
        <dbReference type="ChEBI" id="CHEBI:58349"/>
    </ligand>
</feature>
<dbReference type="UniPathway" id="UPA00098">
    <property type="reaction ID" value="UER00361"/>
</dbReference>
<evidence type="ECO:0000256" key="4">
    <source>
        <dbReference type="PIRSR" id="PIRSR000193-1"/>
    </source>
</evidence>
<comment type="pathway">
    <text evidence="2">Amino-acid biosynthesis; L-proline biosynthesis; L-proline from L-glutamate 5-semialdehyde: step 1/1.</text>
</comment>
<dbReference type="RefSeq" id="WP_090795443.1">
    <property type="nucleotide sequence ID" value="NZ_FMYI01000005.1"/>
</dbReference>
<dbReference type="PIRSF" id="PIRSF000193">
    <property type="entry name" value="Pyrrol-5-carb_rd"/>
    <property type="match status" value="1"/>
</dbReference>
<evidence type="ECO:0000256" key="3">
    <source>
        <dbReference type="NCBIfam" id="TIGR00112"/>
    </source>
</evidence>
<dbReference type="HAMAP" id="MF_01925">
    <property type="entry name" value="P5C_reductase"/>
    <property type="match status" value="1"/>
</dbReference>
<comment type="catalytic activity">
    <reaction evidence="2">
        <text>L-proline + NAD(+) = (S)-1-pyrroline-5-carboxylate + NADH + 2 H(+)</text>
        <dbReference type="Rhea" id="RHEA:14105"/>
        <dbReference type="ChEBI" id="CHEBI:15378"/>
        <dbReference type="ChEBI" id="CHEBI:17388"/>
        <dbReference type="ChEBI" id="CHEBI:57540"/>
        <dbReference type="ChEBI" id="CHEBI:57945"/>
        <dbReference type="ChEBI" id="CHEBI:60039"/>
        <dbReference type="EC" id="1.5.1.2"/>
    </reaction>
</comment>
<dbReference type="OrthoDB" id="9805754at2"/>
<dbReference type="EMBL" id="FMYI01000005">
    <property type="protein sequence ID" value="SDC19429.1"/>
    <property type="molecule type" value="Genomic_DNA"/>
</dbReference>
<dbReference type="EC" id="1.5.1.2" evidence="2 3"/>
<dbReference type="InterPro" id="IPR028939">
    <property type="entry name" value="P5C_Rdtase_cat_N"/>
</dbReference>
<dbReference type="STRING" id="1612202.SAMN05421734_10578"/>
<protein>
    <recommendedName>
        <fullName evidence="2 3">Pyrroline-5-carboxylate reductase</fullName>
        <shortName evidence="2">P5C reductase</shortName>
        <shortName evidence="2">P5CR</shortName>
        <ecNumber evidence="2 3">1.5.1.2</ecNumber>
    </recommendedName>
    <alternativeName>
        <fullName evidence="2">PCA reductase</fullName>
    </alternativeName>
</protein>
<dbReference type="SUPFAM" id="SSF51735">
    <property type="entry name" value="NAD(P)-binding Rossmann-fold domains"/>
    <property type="match status" value="1"/>
</dbReference>
<dbReference type="GO" id="GO:0005737">
    <property type="term" value="C:cytoplasm"/>
    <property type="evidence" value="ECO:0007669"/>
    <property type="project" value="UniProtKB-SubCell"/>
</dbReference>
<feature type="domain" description="Pyrroline-5-carboxylate reductase dimerisation" evidence="6">
    <location>
        <begin position="160"/>
        <end position="262"/>
    </location>
</feature>
<name>A0A1G6JL05_9BACI</name>
<organism evidence="7 8">
    <name type="scientific">Pelagirhabdus alkalitolerans</name>
    <dbReference type="NCBI Taxonomy" id="1612202"/>
    <lineage>
        <taxon>Bacteria</taxon>
        <taxon>Bacillati</taxon>
        <taxon>Bacillota</taxon>
        <taxon>Bacilli</taxon>
        <taxon>Bacillales</taxon>
        <taxon>Bacillaceae</taxon>
        <taxon>Pelagirhabdus</taxon>
    </lineage>
</organism>
<evidence type="ECO:0000259" key="6">
    <source>
        <dbReference type="Pfam" id="PF14748"/>
    </source>
</evidence>
<keyword evidence="2" id="KW-0963">Cytoplasm</keyword>
<dbReference type="PANTHER" id="PTHR11645">
    <property type="entry name" value="PYRROLINE-5-CARBOXYLATE REDUCTASE"/>
    <property type="match status" value="1"/>
</dbReference>
<dbReference type="NCBIfam" id="TIGR00112">
    <property type="entry name" value="proC"/>
    <property type="match status" value="1"/>
</dbReference>
<dbReference type="PANTHER" id="PTHR11645:SF49">
    <property type="entry name" value="PYRROLINE-5-CARBOXYLATE REDUCTASE 1"/>
    <property type="match status" value="1"/>
</dbReference>
<gene>
    <name evidence="2" type="primary">proC</name>
    <name evidence="7" type="ORF">SAMN05421734_10578</name>
</gene>
<dbReference type="InterPro" id="IPR008927">
    <property type="entry name" value="6-PGluconate_DH-like_C_sf"/>
</dbReference>